<dbReference type="EMBL" id="CP034204">
    <property type="protein sequence ID" value="QBZ53922.1"/>
    <property type="molecule type" value="Genomic_DNA"/>
</dbReference>
<evidence type="ECO:0000313" key="4">
    <source>
        <dbReference type="Proteomes" id="UP000294847"/>
    </source>
</evidence>
<name>A0A4P7MXU0_PYROR</name>
<keyword evidence="2" id="KW-1133">Transmembrane helix</keyword>
<dbReference type="Proteomes" id="UP000294847">
    <property type="component" value="Chromosome 1"/>
</dbReference>
<organism evidence="3 4">
    <name type="scientific">Pyricularia oryzae</name>
    <name type="common">Rice blast fungus</name>
    <name type="synonym">Magnaporthe oryzae</name>
    <dbReference type="NCBI Taxonomy" id="318829"/>
    <lineage>
        <taxon>Eukaryota</taxon>
        <taxon>Fungi</taxon>
        <taxon>Dikarya</taxon>
        <taxon>Ascomycota</taxon>
        <taxon>Pezizomycotina</taxon>
        <taxon>Sordariomycetes</taxon>
        <taxon>Sordariomycetidae</taxon>
        <taxon>Magnaporthales</taxon>
        <taxon>Pyriculariaceae</taxon>
        <taxon>Pyricularia</taxon>
    </lineage>
</organism>
<keyword evidence="2" id="KW-0812">Transmembrane</keyword>
<feature type="transmembrane region" description="Helical" evidence="2">
    <location>
        <begin position="69"/>
        <end position="91"/>
    </location>
</feature>
<proteinExistence type="predicted"/>
<evidence type="ECO:0000256" key="2">
    <source>
        <dbReference type="SAM" id="Phobius"/>
    </source>
</evidence>
<gene>
    <name evidence="3" type="ORF">PoMZ_09612</name>
</gene>
<reference evidence="3 4" key="1">
    <citation type="journal article" date="2019" name="Mol. Biol. Evol.">
        <title>Blast fungal genomes show frequent chromosomal changes, gene gains and losses, and effector gene turnover.</title>
        <authorList>
            <person name="Gomez Luciano L.B."/>
            <person name="Jason Tsai I."/>
            <person name="Chuma I."/>
            <person name="Tosa Y."/>
            <person name="Chen Y.H."/>
            <person name="Li J.Y."/>
            <person name="Li M.Y."/>
            <person name="Jade Lu M.Y."/>
            <person name="Nakayashiki H."/>
            <person name="Li W.H."/>
        </authorList>
    </citation>
    <scope>NUCLEOTIDE SEQUENCE [LARGE SCALE GENOMIC DNA]</scope>
    <source>
        <strain evidence="3">MZ5-1-6</strain>
    </source>
</reference>
<protein>
    <submittedName>
        <fullName evidence="3">Uncharacterized protein</fullName>
    </submittedName>
</protein>
<sequence>MVGVTVHEGEYHLGSRMPVMARDASAPALQIAADGPGFFKRLVARQSSDDCVNGEPSNLCEKPVTSQTLALPIALGVTIPLVALVVMLIWLHRKNVRRQRQEDANDPHKSLDFGLDMGPGKRKSKLFGGEKLGGGPHNRQISMDMNLSSPYLLPPNMQNSRESIHSLAKTLHNEDPYRHITQYNASDAGSLRSYKAGGMDRPIGPKITVPTSRKGSLQATSPTSTIGSVPPRYEASQDDYVKPPPPAALKSPTQDSTPYPDDKSGPLATVMPSVPEIQEPKPASLSKESSQAPSLAAVPPSSPLAISAPEIPSPSNDNYKAFDFSQDPAYSPPTQPLPQLPTINTELAAPAPLNLDRQPMTAPIIGEGQYAENLEEQVEERGRSQHRRQSSEYPPEPSLASLGLPQQDNKRLSVGFQDNKRHSVGFRPLPPSEVTESEDPETRANRIRSFYKEYFDDSKNADPMPPLQEGYNYHPGSGQGNNQGAQYYEDYDQSYLNDAAYYDPDTNSFVMPYAQPVARRAMTPPPSGSRFPGPRGGPRRPHAGSIGGMSLPGNRGPPRRPGSANSNGRWGPSPRPGSSASNPHNRGRAGSAMSASRKPMPPPAALTSLPNPSKLRDDSFAIMAAVDFAPPSTFKDQAVGRSQSPAGGERIAYQAPAIHSPLVSAFDEMAALPSPHLLRKSSTFTGLDFAPPRKFKDGDTMSDAGSIRSNRSGISAVQLGAIRSGAGRVSRLPGDQIFTKAAMDETLKPSWKMRD</sequence>
<feature type="compositionally biased region" description="Pro residues" evidence="1">
    <location>
        <begin position="330"/>
        <end position="339"/>
    </location>
</feature>
<evidence type="ECO:0000313" key="3">
    <source>
        <dbReference type="EMBL" id="QBZ53922.1"/>
    </source>
</evidence>
<dbReference type="PANTHER" id="PTHR42088:SF1">
    <property type="entry name" value="YALI0F10131P"/>
    <property type="match status" value="1"/>
</dbReference>
<keyword evidence="2" id="KW-0472">Membrane</keyword>
<feature type="region of interest" description="Disordered" evidence="1">
    <location>
        <begin position="519"/>
        <end position="615"/>
    </location>
</feature>
<feature type="compositionally biased region" description="Low complexity" evidence="1">
    <location>
        <begin position="289"/>
        <end position="315"/>
    </location>
</feature>
<evidence type="ECO:0000256" key="1">
    <source>
        <dbReference type="SAM" id="MobiDB-lite"/>
    </source>
</evidence>
<dbReference type="VEuPathDB" id="FungiDB:M_BR32_EuGene_00082871"/>
<feature type="compositionally biased region" description="Basic and acidic residues" evidence="1">
    <location>
        <begin position="440"/>
        <end position="460"/>
    </location>
</feature>
<accession>A0A4P7MXU0</accession>
<dbReference type="AlphaFoldDB" id="A0A4P7MXU0"/>
<dbReference type="PANTHER" id="PTHR42088">
    <property type="entry name" value="YALI0F10131P"/>
    <property type="match status" value="1"/>
</dbReference>
<feature type="compositionally biased region" description="Polar residues" evidence="1">
    <location>
        <begin position="209"/>
        <end position="227"/>
    </location>
</feature>
<feature type="region of interest" description="Disordered" evidence="1">
    <location>
        <begin position="192"/>
        <end position="491"/>
    </location>
</feature>